<proteinExistence type="predicted"/>
<evidence type="ECO:0000259" key="2">
    <source>
        <dbReference type="Pfam" id="PF14216"/>
    </source>
</evidence>
<organism evidence="3 4">
    <name type="scientific">Longimicrobium terrae</name>
    <dbReference type="NCBI Taxonomy" id="1639882"/>
    <lineage>
        <taxon>Bacteria</taxon>
        <taxon>Pseudomonadati</taxon>
        <taxon>Gemmatimonadota</taxon>
        <taxon>Longimicrobiia</taxon>
        <taxon>Longimicrobiales</taxon>
        <taxon>Longimicrobiaceae</taxon>
        <taxon>Longimicrobium</taxon>
    </lineage>
</organism>
<accession>A0A841GX55</accession>
<evidence type="ECO:0000313" key="4">
    <source>
        <dbReference type="Proteomes" id="UP000582837"/>
    </source>
</evidence>
<dbReference type="RefSeq" id="WP_170035671.1">
    <property type="nucleotide sequence ID" value="NZ_JABDTL010000001.1"/>
</dbReference>
<sequence>MQIKVVNRPHKGRNGAVYIGRGGRGSAGSPLANPRRLGDRKPGGGVWARGETITLFELDLRRVLDRTVAVAEWWDGGRGGYRRLSAAERSGMQNELQRLLGIALRGPLELDCFCSPLPCHGDVIRRVLEEMAAGPPRA</sequence>
<evidence type="ECO:0000256" key="1">
    <source>
        <dbReference type="SAM" id="MobiDB-lite"/>
    </source>
</evidence>
<feature type="region of interest" description="Disordered" evidence="1">
    <location>
        <begin position="23"/>
        <end position="43"/>
    </location>
</feature>
<dbReference type="InterPro" id="IPR025475">
    <property type="entry name" value="DUF4326"/>
</dbReference>
<dbReference type="AlphaFoldDB" id="A0A841GX55"/>
<dbReference type="Proteomes" id="UP000582837">
    <property type="component" value="Unassembled WGS sequence"/>
</dbReference>
<dbReference type="Pfam" id="PF14216">
    <property type="entry name" value="DUF4326"/>
    <property type="match status" value="1"/>
</dbReference>
<comment type="caution">
    <text evidence="3">The sequence shown here is derived from an EMBL/GenBank/DDBJ whole genome shotgun (WGS) entry which is preliminary data.</text>
</comment>
<keyword evidence="4" id="KW-1185">Reference proteome</keyword>
<gene>
    <name evidence="3" type="ORF">HNQ61_001894</name>
</gene>
<feature type="domain" description="DUF4326" evidence="2">
    <location>
        <begin position="13"/>
        <end position="125"/>
    </location>
</feature>
<name>A0A841GX55_9BACT</name>
<evidence type="ECO:0000313" key="3">
    <source>
        <dbReference type="EMBL" id="MBB6070275.1"/>
    </source>
</evidence>
<reference evidence="3 4" key="1">
    <citation type="submission" date="2020-08" db="EMBL/GenBank/DDBJ databases">
        <title>Genomic Encyclopedia of Type Strains, Phase IV (KMG-IV): sequencing the most valuable type-strain genomes for metagenomic binning, comparative biology and taxonomic classification.</title>
        <authorList>
            <person name="Goeker M."/>
        </authorList>
    </citation>
    <scope>NUCLEOTIDE SEQUENCE [LARGE SCALE GENOMIC DNA]</scope>
    <source>
        <strain evidence="3 4">DSM 29007</strain>
    </source>
</reference>
<dbReference type="EMBL" id="JACHIA010000004">
    <property type="protein sequence ID" value="MBB6070275.1"/>
    <property type="molecule type" value="Genomic_DNA"/>
</dbReference>
<protein>
    <recommendedName>
        <fullName evidence="2">DUF4326 domain-containing protein</fullName>
    </recommendedName>
</protein>